<dbReference type="AlphaFoldDB" id="A0A1I7XNZ7"/>
<proteinExistence type="predicted"/>
<sequence length="77" mass="8535">MNSINYKSYPIQLFLAGIPKPLTDYHPRKITDAESAQFFASSTVLPNARKAVTSGLLLSGYNYLSHIVSYGRDDNPV</sequence>
<evidence type="ECO:0000313" key="1">
    <source>
        <dbReference type="Proteomes" id="UP000095283"/>
    </source>
</evidence>
<reference evidence="2" key="1">
    <citation type="submission" date="2016-11" db="UniProtKB">
        <authorList>
            <consortium name="WormBaseParasite"/>
        </authorList>
    </citation>
    <scope>IDENTIFICATION</scope>
</reference>
<protein>
    <submittedName>
        <fullName evidence="2">DUF4248 domain-containing protein</fullName>
    </submittedName>
</protein>
<dbReference type="Proteomes" id="UP000095283">
    <property type="component" value="Unplaced"/>
</dbReference>
<name>A0A1I7XNZ7_HETBA</name>
<dbReference type="WBParaSite" id="Hba_19065">
    <property type="protein sequence ID" value="Hba_19065"/>
    <property type="gene ID" value="Hba_19065"/>
</dbReference>
<keyword evidence="1" id="KW-1185">Reference proteome</keyword>
<evidence type="ECO:0000313" key="2">
    <source>
        <dbReference type="WBParaSite" id="Hba_19065"/>
    </source>
</evidence>
<organism evidence="1 2">
    <name type="scientific">Heterorhabditis bacteriophora</name>
    <name type="common">Entomopathogenic nematode worm</name>
    <dbReference type="NCBI Taxonomy" id="37862"/>
    <lineage>
        <taxon>Eukaryota</taxon>
        <taxon>Metazoa</taxon>
        <taxon>Ecdysozoa</taxon>
        <taxon>Nematoda</taxon>
        <taxon>Chromadorea</taxon>
        <taxon>Rhabditida</taxon>
        <taxon>Rhabditina</taxon>
        <taxon>Rhabditomorpha</taxon>
        <taxon>Strongyloidea</taxon>
        <taxon>Heterorhabditidae</taxon>
        <taxon>Heterorhabditis</taxon>
    </lineage>
</organism>
<accession>A0A1I7XNZ7</accession>